<dbReference type="AlphaFoldDB" id="A0AAV8Z7S9"/>
<name>A0AAV8Z7S9_9CUCU</name>
<protein>
    <recommendedName>
        <fullName evidence="3">Transposase</fullName>
    </recommendedName>
</protein>
<keyword evidence="2" id="KW-1185">Reference proteome</keyword>
<accession>A0AAV8Z7S9</accession>
<proteinExistence type="predicted"/>
<evidence type="ECO:0000313" key="2">
    <source>
        <dbReference type="Proteomes" id="UP001162162"/>
    </source>
</evidence>
<organism evidence="1 2">
    <name type="scientific">Aromia moschata</name>
    <dbReference type="NCBI Taxonomy" id="1265417"/>
    <lineage>
        <taxon>Eukaryota</taxon>
        <taxon>Metazoa</taxon>
        <taxon>Ecdysozoa</taxon>
        <taxon>Arthropoda</taxon>
        <taxon>Hexapoda</taxon>
        <taxon>Insecta</taxon>
        <taxon>Pterygota</taxon>
        <taxon>Neoptera</taxon>
        <taxon>Endopterygota</taxon>
        <taxon>Coleoptera</taxon>
        <taxon>Polyphaga</taxon>
        <taxon>Cucujiformia</taxon>
        <taxon>Chrysomeloidea</taxon>
        <taxon>Cerambycidae</taxon>
        <taxon>Cerambycinae</taxon>
        <taxon>Callichromatini</taxon>
        <taxon>Aromia</taxon>
    </lineage>
</organism>
<evidence type="ECO:0000313" key="1">
    <source>
        <dbReference type="EMBL" id="KAJ8959229.1"/>
    </source>
</evidence>
<dbReference type="PANTHER" id="PTHR47326">
    <property type="entry name" value="TRANSPOSABLE ELEMENT TC3 TRANSPOSASE-LIKE PROTEIN"/>
    <property type="match status" value="1"/>
</dbReference>
<evidence type="ECO:0008006" key="3">
    <source>
        <dbReference type="Google" id="ProtNLM"/>
    </source>
</evidence>
<sequence length="303" mass="34728">MYWKLVVSKPRASSTTVPITIPFAVVLTPEASLTAVLVKEPVTGMEWKKDPKRLRDGDVLQDGHQRAESDDGSVVLHHVDERELSSVEESARNIMLKRPKSASHLLVCDISCNTDIIVSKKASELPVIPKSPRNWDEAMLSAAAVVKPAITGIILYLPLQPPWSDSYPFKIFKWNEGCGDKTRKKRVCEIFNIKYPDRRISQSTVSRIENKFREFGNVTDIPQSGRKRILDDEQEFDILLDIQDNPHKPIRQVAADNDVSKTSILRLLKYEKYRPYKIRLVQELNDDDPDRRLEFCEIMTNRC</sequence>
<dbReference type="PANTHER" id="PTHR47326:SF1">
    <property type="entry name" value="HTH PSQ-TYPE DOMAIN-CONTAINING PROTEIN"/>
    <property type="match status" value="1"/>
</dbReference>
<comment type="caution">
    <text evidence="1">The sequence shown here is derived from an EMBL/GenBank/DDBJ whole genome shotgun (WGS) entry which is preliminary data.</text>
</comment>
<dbReference type="Proteomes" id="UP001162162">
    <property type="component" value="Unassembled WGS sequence"/>
</dbReference>
<reference evidence="1" key="1">
    <citation type="journal article" date="2023" name="Insect Mol. Biol.">
        <title>Genome sequencing provides insights into the evolution of gene families encoding plant cell wall-degrading enzymes in longhorned beetles.</title>
        <authorList>
            <person name="Shin N.R."/>
            <person name="Okamura Y."/>
            <person name="Kirsch R."/>
            <person name="Pauchet Y."/>
        </authorList>
    </citation>
    <scope>NUCLEOTIDE SEQUENCE</scope>
    <source>
        <strain evidence="1">AMC_N1</strain>
    </source>
</reference>
<dbReference type="EMBL" id="JAPWTK010000014">
    <property type="protein sequence ID" value="KAJ8959229.1"/>
    <property type="molecule type" value="Genomic_DNA"/>
</dbReference>
<gene>
    <name evidence="1" type="ORF">NQ318_022492</name>
</gene>